<feature type="transmembrane region" description="Helical" evidence="8">
    <location>
        <begin position="187"/>
        <end position="207"/>
    </location>
</feature>
<dbReference type="SMART" id="SM00382">
    <property type="entry name" value="AAA"/>
    <property type="match status" value="1"/>
</dbReference>
<evidence type="ECO:0000256" key="5">
    <source>
        <dbReference type="ARBA" id="ARBA00022840"/>
    </source>
</evidence>
<dbReference type="GO" id="GO:0016887">
    <property type="term" value="F:ATP hydrolysis activity"/>
    <property type="evidence" value="ECO:0007669"/>
    <property type="project" value="InterPro"/>
</dbReference>
<evidence type="ECO:0000313" key="12">
    <source>
        <dbReference type="Proteomes" id="UP000244896"/>
    </source>
</evidence>
<keyword evidence="5" id="KW-0067">ATP-binding</keyword>
<dbReference type="KEGG" id="elut:CKA38_00535"/>
<evidence type="ECO:0000259" key="9">
    <source>
        <dbReference type="PROSITE" id="PS50893"/>
    </source>
</evidence>
<evidence type="ECO:0000256" key="7">
    <source>
        <dbReference type="ARBA" id="ARBA00023136"/>
    </source>
</evidence>
<dbReference type="PROSITE" id="PS00211">
    <property type="entry name" value="ABC_TRANSPORTER_1"/>
    <property type="match status" value="1"/>
</dbReference>
<dbReference type="OrthoDB" id="9761126at2"/>
<evidence type="ECO:0000259" key="10">
    <source>
        <dbReference type="PROSITE" id="PS50929"/>
    </source>
</evidence>
<dbReference type="GO" id="GO:0034040">
    <property type="term" value="F:ATPase-coupled lipid transmembrane transporter activity"/>
    <property type="evidence" value="ECO:0007669"/>
    <property type="project" value="TreeGrafter"/>
</dbReference>
<dbReference type="FunFam" id="3.40.50.300:FF:000287">
    <property type="entry name" value="Multidrug ABC transporter ATP-binding protein"/>
    <property type="match status" value="1"/>
</dbReference>
<feature type="domain" description="ABC transporter" evidence="9">
    <location>
        <begin position="361"/>
        <end position="595"/>
    </location>
</feature>
<evidence type="ECO:0000256" key="2">
    <source>
        <dbReference type="ARBA" id="ARBA00022448"/>
    </source>
</evidence>
<name>A0A2U8E6N7_9BACT</name>
<evidence type="ECO:0000256" key="4">
    <source>
        <dbReference type="ARBA" id="ARBA00022741"/>
    </source>
</evidence>
<dbReference type="Gene3D" id="3.40.50.300">
    <property type="entry name" value="P-loop containing nucleotide triphosphate hydrolases"/>
    <property type="match status" value="1"/>
</dbReference>
<dbReference type="InterPro" id="IPR017871">
    <property type="entry name" value="ABC_transporter-like_CS"/>
</dbReference>
<protein>
    <recommendedName>
        <fullName evidence="13">ABC transporter ATP-binding protein</fullName>
    </recommendedName>
</protein>
<dbReference type="GO" id="GO:0005886">
    <property type="term" value="C:plasma membrane"/>
    <property type="evidence" value="ECO:0007669"/>
    <property type="project" value="UniProtKB-SubCell"/>
</dbReference>
<evidence type="ECO:0000256" key="1">
    <source>
        <dbReference type="ARBA" id="ARBA00004651"/>
    </source>
</evidence>
<dbReference type="PROSITE" id="PS50929">
    <property type="entry name" value="ABC_TM1F"/>
    <property type="match status" value="1"/>
</dbReference>
<dbReference type="EMBL" id="CP023004">
    <property type="protein sequence ID" value="AWI10425.1"/>
    <property type="molecule type" value="Genomic_DNA"/>
</dbReference>
<feature type="domain" description="ABC transmembrane type-1" evidence="10">
    <location>
        <begin position="19"/>
        <end position="327"/>
    </location>
</feature>
<dbReference type="SUPFAM" id="SSF52540">
    <property type="entry name" value="P-loop containing nucleoside triphosphate hydrolases"/>
    <property type="match status" value="1"/>
</dbReference>
<evidence type="ECO:0000313" key="11">
    <source>
        <dbReference type="EMBL" id="AWI10425.1"/>
    </source>
</evidence>
<keyword evidence="6 8" id="KW-1133">Transmembrane helix</keyword>
<dbReference type="Pfam" id="PF00664">
    <property type="entry name" value="ABC_membrane"/>
    <property type="match status" value="1"/>
</dbReference>
<dbReference type="InterPro" id="IPR011527">
    <property type="entry name" value="ABC1_TM_dom"/>
</dbReference>
<keyword evidence="7 8" id="KW-0472">Membrane</keyword>
<evidence type="ECO:0000256" key="3">
    <source>
        <dbReference type="ARBA" id="ARBA00022692"/>
    </source>
</evidence>
<keyword evidence="3 8" id="KW-0812">Transmembrane</keyword>
<sequence>MKRFIPYYSHLKQVRWPFIGGIFFGICFGISSGFGIPFMLKKVLPALFPDTGEGVTPLVLLSGEEASWMPAIIVPEQYVLIVALFLLPITFSIRGISQFLNAYLLNYAGLRVLESIRADIFAHLQFLHLDYFRKHKSGDLISRVSNDTTVVKGVIVEATNDILIQPFTLIGAMGYLVWETLQHPEVLHFLACLLVVPLCILPIRYVGKKTLRKSQAMLGQAGELNAILTESLQSPRDIRAYNLEQREISRFRQQVRKFFKLQLKVVKYDKMLSPIIEVVAALGISFAIYQIHGSGLDQESVIALIGALYFAYTPIKKLGGLNNRIRQGESALNRIEEVLYSPIEVASPAIPVPIPAGRGDVAFENVTFGYDPENPILKDINIGIRTGEIVALVGATGAGKSTFINLIPRFYDVTSGRITLNGIDLRKASLADLRNHIALVSQQPILFNDTIYNNILLGRPEASRAEVEEAARRAYAFEFVTGLPEGWDTIVGERGDRLSGGQRQRIAIARAFLRNAPILILDEATSALDTESEAQVQGALEELTRGKTTFIIAHRFSTIRNATKILVLDQGSIIATGTHAELYQGSPVYKNLYDLQTVGAG</sequence>
<keyword evidence="4" id="KW-0547">Nucleotide-binding</keyword>
<feature type="transmembrane region" description="Helical" evidence="8">
    <location>
        <begin position="21"/>
        <end position="40"/>
    </location>
</feature>
<gene>
    <name evidence="11" type="ORF">CKA38_00535</name>
</gene>
<accession>A0A2U8E6N7</accession>
<evidence type="ECO:0008006" key="13">
    <source>
        <dbReference type="Google" id="ProtNLM"/>
    </source>
</evidence>
<dbReference type="Gene3D" id="1.20.1560.10">
    <property type="entry name" value="ABC transporter type 1, transmembrane domain"/>
    <property type="match status" value="1"/>
</dbReference>
<feature type="transmembrane region" description="Helical" evidence="8">
    <location>
        <begin position="271"/>
        <end position="292"/>
    </location>
</feature>
<dbReference type="AlphaFoldDB" id="A0A2U8E6N7"/>
<dbReference type="GO" id="GO:0140359">
    <property type="term" value="F:ABC-type transporter activity"/>
    <property type="evidence" value="ECO:0007669"/>
    <property type="project" value="InterPro"/>
</dbReference>
<dbReference type="SUPFAM" id="SSF90123">
    <property type="entry name" value="ABC transporter transmembrane region"/>
    <property type="match status" value="1"/>
</dbReference>
<dbReference type="InterPro" id="IPR039421">
    <property type="entry name" value="Type_1_exporter"/>
</dbReference>
<dbReference type="GO" id="GO:0005524">
    <property type="term" value="F:ATP binding"/>
    <property type="evidence" value="ECO:0007669"/>
    <property type="project" value="UniProtKB-KW"/>
</dbReference>
<evidence type="ECO:0000256" key="6">
    <source>
        <dbReference type="ARBA" id="ARBA00022989"/>
    </source>
</evidence>
<dbReference type="Proteomes" id="UP000244896">
    <property type="component" value="Chromosome"/>
</dbReference>
<feature type="transmembrane region" description="Helical" evidence="8">
    <location>
        <begin position="78"/>
        <end position="96"/>
    </location>
</feature>
<evidence type="ECO:0000256" key="8">
    <source>
        <dbReference type="SAM" id="Phobius"/>
    </source>
</evidence>
<dbReference type="RefSeq" id="WP_108826326.1">
    <property type="nucleotide sequence ID" value="NZ_CP023004.1"/>
</dbReference>
<keyword evidence="12" id="KW-1185">Reference proteome</keyword>
<comment type="subcellular location">
    <subcellularLocation>
        <location evidence="1">Cell membrane</location>
        <topology evidence="1">Multi-pass membrane protein</topology>
    </subcellularLocation>
</comment>
<feature type="transmembrane region" description="Helical" evidence="8">
    <location>
        <begin position="162"/>
        <end position="181"/>
    </location>
</feature>
<dbReference type="InterPro" id="IPR027417">
    <property type="entry name" value="P-loop_NTPase"/>
</dbReference>
<dbReference type="PROSITE" id="PS50893">
    <property type="entry name" value="ABC_TRANSPORTER_2"/>
    <property type="match status" value="1"/>
</dbReference>
<dbReference type="InterPro" id="IPR003593">
    <property type="entry name" value="AAA+_ATPase"/>
</dbReference>
<dbReference type="InterPro" id="IPR036640">
    <property type="entry name" value="ABC1_TM_sf"/>
</dbReference>
<dbReference type="Pfam" id="PF00005">
    <property type="entry name" value="ABC_tran"/>
    <property type="match status" value="1"/>
</dbReference>
<reference evidence="11 12" key="1">
    <citation type="journal article" date="2018" name="Syst. Appl. Microbiol.">
        <title>Ereboglobus luteus gen. nov. sp. nov. from cockroach guts, and new insights into the oxygen relationship of the genera Opitutus and Didymococcus (Verrucomicrobia: Opitutaceae).</title>
        <authorList>
            <person name="Tegtmeier D."/>
            <person name="Belitz A."/>
            <person name="Radek R."/>
            <person name="Heimerl T."/>
            <person name="Brune A."/>
        </authorList>
    </citation>
    <scope>NUCLEOTIDE SEQUENCE [LARGE SCALE GENOMIC DNA]</scope>
    <source>
        <strain evidence="11 12">Ho45</strain>
    </source>
</reference>
<keyword evidence="2" id="KW-0813">Transport</keyword>
<organism evidence="11 12">
    <name type="scientific">Ereboglobus luteus</name>
    <dbReference type="NCBI Taxonomy" id="1796921"/>
    <lineage>
        <taxon>Bacteria</taxon>
        <taxon>Pseudomonadati</taxon>
        <taxon>Verrucomicrobiota</taxon>
        <taxon>Opitutia</taxon>
        <taxon>Opitutales</taxon>
        <taxon>Opitutaceae</taxon>
        <taxon>Ereboglobus</taxon>
    </lineage>
</organism>
<dbReference type="PANTHER" id="PTHR24221">
    <property type="entry name" value="ATP-BINDING CASSETTE SUB-FAMILY B"/>
    <property type="match status" value="1"/>
</dbReference>
<proteinExistence type="predicted"/>
<dbReference type="InterPro" id="IPR003439">
    <property type="entry name" value="ABC_transporter-like_ATP-bd"/>
</dbReference>
<dbReference type="CDD" id="cd18552">
    <property type="entry name" value="ABC_6TM_MsbA_like"/>
    <property type="match status" value="1"/>
</dbReference>
<dbReference type="PANTHER" id="PTHR24221:SF654">
    <property type="entry name" value="ATP-BINDING CASSETTE SUB-FAMILY B MEMBER 6"/>
    <property type="match status" value="1"/>
</dbReference>